<dbReference type="EMBL" id="AUXT01000063">
    <property type="protein sequence ID" value="KZN54770.1"/>
    <property type="molecule type" value="Genomic_DNA"/>
</dbReference>
<dbReference type="AlphaFoldDB" id="A0A167GA31"/>
<reference evidence="1 2" key="1">
    <citation type="submission" date="2013-07" db="EMBL/GenBank/DDBJ databases">
        <title>Comparative Genomic and Metabolomic Analysis of Twelve Strains of Pseudoalteromonas luteoviolacea.</title>
        <authorList>
            <person name="Vynne N.G."/>
            <person name="Mansson M."/>
            <person name="Gram L."/>
        </authorList>
    </citation>
    <scope>NUCLEOTIDE SEQUENCE [LARGE SCALE GENOMIC DNA]</scope>
    <source>
        <strain evidence="1 2">NCIMB 1942</strain>
    </source>
</reference>
<comment type="caution">
    <text evidence="1">The sequence shown here is derived from an EMBL/GenBank/DDBJ whole genome shotgun (WGS) entry which is preliminary data.</text>
</comment>
<dbReference type="PATRIC" id="fig|1365253.3.peg.1033"/>
<protein>
    <recommendedName>
        <fullName evidence="3">Peptidase C39-like domain-containing protein</fullName>
    </recommendedName>
</protein>
<accession>A0A167GA31</accession>
<name>A0A167GA31_9GAMM</name>
<dbReference type="Gene3D" id="3.90.70.10">
    <property type="entry name" value="Cysteine proteinases"/>
    <property type="match status" value="1"/>
</dbReference>
<proteinExistence type="predicted"/>
<dbReference type="Proteomes" id="UP000076587">
    <property type="component" value="Unassembled WGS sequence"/>
</dbReference>
<sequence length="132" mass="15162">MNGCFAFFILMLPLLSDAQNTQKIILNVPLVEQEEELCRLATIGMIFKYLGVKQYSQYDIAESILHQYEDAPVFVESGILNNYPRNWNSYPDVKVTYLEGFLLERVGKVLSISASNPRLNELDAKRAQFFTM</sequence>
<gene>
    <name evidence="1" type="ORF">N482_24480</name>
</gene>
<dbReference type="RefSeq" id="WP_063375971.1">
    <property type="nucleotide sequence ID" value="NZ_AUXT01000063.1"/>
</dbReference>
<organism evidence="1 2">
    <name type="scientific">Pseudoalteromonas luteoviolacea NCIMB 1942</name>
    <dbReference type="NCBI Taxonomy" id="1365253"/>
    <lineage>
        <taxon>Bacteria</taxon>
        <taxon>Pseudomonadati</taxon>
        <taxon>Pseudomonadota</taxon>
        <taxon>Gammaproteobacteria</taxon>
        <taxon>Alteromonadales</taxon>
        <taxon>Pseudoalteromonadaceae</taxon>
        <taxon>Pseudoalteromonas</taxon>
    </lineage>
</organism>
<evidence type="ECO:0008006" key="3">
    <source>
        <dbReference type="Google" id="ProtNLM"/>
    </source>
</evidence>
<evidence type="ECO:0000313" key="2">
    <source>
        <dbReference type="Proteomes" id="UP000076587"/>
    </source>
</evidence>
<evidence type="ECO:0000313" key="1">
    <source>
        <dbReference type="EMBL" id="KZN54770.1"/>
    </source>
</evidence>